<reference evidence="1 2" key="1">
    <citation type="journal article" date="2019" name="Fungal Biol. Biotechnol.">
        <title>Draft genome sequence of fastidious pathogen Ceratobasidium theobromae, which causes vascular-streak dieback in Theobroma cacao.</title>
        <authorList>
            <person name="Ali S.S."/>
            <person name="Asman A."/>
            <person name="Shao J."/>
            <person name="Firmansyah A.P."/>
            <person name="Susilo A.W."/>
            <person name="Rosmana A."/>
            <person name="McMahon P."/>
            <person name="Junaid M."/>
            <person name="Guest D."/>
            <person name="Kheng T.Y."/>
            <person name="Meinhardt L.W."/>
            <person name="Bailey B.A."/>
        </authorList>
    </citation>
    <scope>NUCLEOTIDE SEQUENCE [LARGE SCALE GENOMIC DNA]</scope>
    <source>
        <strain evidence="1 2">CT2</strain>
    </source>
</reference>
<keyword evidence="2" id="KW-1185">Reference proteome</keyword>
<proteinExistence type="predicted"/>
<dbReference type="AlphaFoldDB" id="A0A5N5QWP5"/>
<evidence type="ECO:0000313" key="1">
    <source>
        <dbReference type="EMBL" id="KAB5596170.1"/>
    </source>
</evidence>
<dbReference type="EMBL" id="SSOP01000003">
    <property type="protein sequence ID" value="KAB5596170.1"/>
    <property type="molecule type" value="Genomic_DNA"/>
</dbReference>
<accession>A0A5N5QWP5</accession>
<organism evidence="1 2">
    <name type="scientific">Ceratobasidium theobromae</name>
    <dbReference type="NCBI Taxonomy" id="1582974"/>
    <lineage>
        <taxon>Eukaryota</taxon>
        <taxon>Fungi</taxon>
        <taxon>Dikarya</taxon>
        <taxon>Basidiomycota</taxon>
        <taxon>Agaricomycotina</taxon>
        <taxon>Agaricomycetes</taxon>
        <taxon>Cantharellales</taxon>
        <taxon>Ceratobasidiaceae</taxon>
        <taxon>Ceratobasidium</taxon>
    </lineage>
</organism>
<dbReference type="Proteomes" id="UP000383932">
    <property type="component" value="Unassembled WGS sequence"/>
</dbReference>
<comment type="caution">
    <text evidence="1">The sequence shown here is derived from an EMBL/GenBank/DDBJ whole genome shotgun (WGS) entry which is preliminary data.</text>
</comment>
<protein>
    <submittedName>
        <fullName evidence="1">Uncharacterized protein</fullName>
    </submittedName>
</protein>
<sequence length="476" mass="51937">MHQTLCFWRKNAESPEGASGGNGQLGSTRGLSSNIEELSVAINQWSGRFEVVRGTQTYLFVDTLKAHSQRSDCFKEASVALYESCESLEFDLDARVKVAVHMALCELTTADQASLPLECKSLQARSSPKFVSQCSLGTQRTTLVELFGLPERDTYVRLTDDSTRSANHAKSIYANITSEKISLLSSLGGHHSQLTTRQQELAGLTQGLGSILIALEQYSLSLERSLADIPLKAGELANQIQDQVAVLLDVVLTDAREMNRDAFTNLGQQLAITISETRMSLASSTKSMQGDIAAVVSSLEAAALSWNSRVVAFNQRLDAMWDETFDRKLALECALDGMRNRIHEAGIQIELQLAATEKLQERSSEISTSIEHANDQIASVSIELSQELGGLVSITRELQSNLTQIPNLNSRWVPDILGPLSSIVNGKLLISIEVLYLKGLSNRYSVSDVASPARDACSWVEQAADVHMGDSLSRAT</sequence>
<evidence type="ECO:0000313" key="2">
    <source>
        <dbReference type="Proteomes" id="UP000383932"/>
    </source>
</evidence>
<gene>
    <name evidence="1" type="ORF">CTheo_442</name>
</gene>
<name>A0A5N5QWP5_9AGAM</name>
<dbReference type="OrthoDB" id="5311848at2759"/>